<evidence type="ECO:0000256" key="2">
    <source>
        <dbReference type="ARBA" id="ARBA00023015"/>
    </source>
</evidence>
<evidence type="ECO:0000256" key="4">
    <source>
        <dbReference type="ARBA" id="ARBA00023163"/>
    </source>
</evidence>
<dbReference type="RefSeq" id="WP_028527804.1">
    <property type="nucleotide sequence ID" value="NZ_CABLBR010000005.1"/>
</dbReference>
<evidence type="ECO:0000259" key="5">
    <source>
        <dbReference type="PROSITE" id="PS50937"/>
    </source>
</evidence>
<dbReference type="Gene3D" id="3.20.80.10">
    <property type="entry name" value="Regulatory factor, effector binding domain"/>
    <property type="match status" value="1"/>
</dbReference>
<reference evidence="6" key="1">
    <citation type="journal article" date="2022" name="Cell">
        <title>Design, construction, and in vivo augmentation of a complex gut microbiome.</title>
        <authorList>
            <person name="Cheng A.G."/>
            <person name="Ho P.Y."/>
            <person name="Aranda-Diaz A."/>
            <person name="Jain S."/>
            <person name="Yu F.B."/>
            <person name="Meng X."/>
            <person name="Wang M."/>
            <person name="Iakiviak M."/>
            <person name="Nagashima K."/>
            <person name="Zhao A."/>
            <person name="Murugkar P."/>
            <person name="Patil A."/>
            <person name="Atabakhsh K."/>
            <person name="Weakley A."/>
            <person name="Yan J."/>
            <person name="Brumbaugh A.R."/>
            <person name="Higginbottom S."/>
            <person name="Dimas A."/>
            <person name="Shiver A.L."/>
            <person name="Deutschbauer A."/>
            <person name="Neff N."/>
            <person name="Sonnenburg J.L."/>
            <person name="Huang K.C."/>
            <person name="Fischbach M.A."/>
        </authorList>
    </citation>
    <scope>NUCLEOTIDE SEQUENCE</scope>
    <source>
        <strain evidence="6">DSM 19829</strain>
    </source>
</reference>
<dbReference type="Proteomes" id="UP001060164">
    <property type="component" value="Chromosome"/>
</dbReference>
<protein>
    <submittedName>
        <fullName evidence="6">MerR family transcriptional regulator</fullName>
    </submittedName>
</protein>
<dbReference type="InterPro" id="IPR009061">
    <property type="entry name" value="DNA-bd_dom_put_sf"/>
</dbReference>
<evidence type="ECO:0000256" key="1">
    <source>
        <dbReference type="ARBA" id="ARBA00022491"/>
    </source>
</evidence>
<dbReference type="SUPFAM" id="SSF46955">
    <property type="entry name" value="Putative DNA-binding domain"/>
    <property type="match status" value="1"/>
</dbReference>
<dbReference type="SMART" id="SM00422">
    <property type="entry name" value="HTH_MERR"/>
    <property type="match status" value="1"/>
</dbReference>
<dbReference type="InterPro" id="IPR029442">
    <property type="entry name" value="GyrI-like"/>
</dbReference>
<dbReference type="Pfam" id="PF13411">
    <property type="entry name" value="MerR_1"/>
    <property type="match status" value="1"/>
</dbReference>
<evidence type="ECO:0000313" key="7">
    <source>
        <dbReference type="Proteomes" id="UP001060164"/>
    </source>
</evidence>
<dbReference type="EMBL" id="CP102290">
    <property type="protein sequence ID" value="UWP59608.1"/>
    <property type="molecule type" value="Genomic_DNA"/>
</dbReference>
<keyword evidence="7" id="KW-1185">Reference proteome</keyword>
<keyword evidence="4" id="KW-0804">Transcription</keyword>
<dbReference type="InterPro" id="IPR011256">
    <property type="entry name" value="Reg_factor_effector_dom_sf"/>
</dbReference>
<accession>A0ABY5VHF1</accession>
<gene>
    <name evidence="6" type="ORF">NQ502_00675</name>
</gene>
<dbReference type="PROSITE" id="PS50937">
    <property type="entry name" value="HTH_MERR_2"/>
    <property type="match status" value="1"/>
</dbReference>
<dbReference type="SMART" id="SM00871">
    <property type="entry name" value="AraC_E_bind"/>
    <property type="match status" value="1"/>
</dbReference>
<sequence>MKDLFSIGEVARLFDINVKTLRYYDETGLLKPEKVNPETGYRYYSTRQFERLNTIMYLKALQVPLERISYFFQSKDTDTMIQILKSQQEEIRIQMHRLQTIEKKLSSRISQIEDARNCTLDHILLKSYPERPVFFLKKEFPVTDDLEYPIRELEKACRIQSDIFLGKIGVSISETSIRDSDFSNFSGIFLMLEPEDPRQPDASLPAGKYLTIRFPGTHTQSSVYYHRLLEHMQSSNLVLSGNSVEITLIDYGMTDDTDQFVTEIQIPVTSSDR</sequence>
<keyword evidence="1" id="KW-0678">Repressor</keyword>
<dbReference type="PANTHER" id="PTHR30204:SF69">
    <property type="entry name" value="MERR-FAMILY TRANSCRIPTIONAL REGULATOR"/>
    <property type="match status" value="1"/>
</dbReference>
<evidence type="ECO:0000256" key="3">
    <source>
        <dbReference type="ARBA" id="ARBA00023125"/>
    </source>
</evidence>
<dbReference type="CDD" id="cd01107">
    <property type="entry name" value="HTH_BmrR"/>
    <property type="match status" value="1"/>
</dbReference>
<dbReference type="SUPFAM" id="SSF55136">
    <property type="entry name" value="Probable bacterial effector-binding domain"/>
    <property type="match status" value="1"/>
</dbReference>
<proteinExistence type="predicted"/>
<evidence type="ECO:0000313" key="6">
    <source>
        <dbReference type="EMBL" id="UWP59608.1"/>
    </source>
</evidence>
<keyword evidence="2" id="KW-0805">Transcription regulation</keyword>
<dbReference type="InterPro" id="IPR047057">
    <property type="entry name" value="MerR_fam"/>
</dbReference>
<dbReference type="InterPro" id="IPR000551">
    <property type="entry name" value="MerR-type_HTH_dom"/>
</dbReference>
<keyword evidence="3" id="KW-0238">DNA-binding</keyword>
<dbReference type="Gene3D" id="1.10.1660.10">
    <property type="match status" value="1"/>
</dbReference>
<dbReference type="PANTHER" id="PTHR30204">
    <property type="entry name" value="REDOX-CYCLING DRUG-SENSING TRANSCRIPTIONAL ACTIVATOR SOXR"/>
    <property type="match status" value="1"/>
</dbReference>
<organism evidence="6 7">
    <name type="scientific">Ruminococcus gauvreauii</name>
    <dbReference type="NCBI Taxonomy" id="438033"/>
    <lineage>
        <taxon>Bacteria</taxon>
        <taxon>Bacillati</taxon>
        <taxon>Bacillota</taxon>
        <taxon>Clostridia</taxon>
        <taxon>Eubacteriales</taxon>
        <taxon>Oscillospiraceae</taxon>
        <taxon>Ruminococcus</taxon>
    </lineage>
</organism>
<feature type="domain" description="HTH merR-type" evidence="5">
    <location>
        <begin position="4"/>
        <end position="74"/>
    </location>
</feature>
<dbReference type="InterPro" id="IPR010499">
    <property type="entry name" value="AraC_E-bd"/>
</dbReference>
<dbReference type="Pfam" id="PF06445">
    <property type="entry name" value="GyrI-like"/>
    <property type="match status" value="1"/>
</dbReference>
<name>A0ABY5VHF1_9FIRM</name>